<dbReference type="InterPro" id="IPR051215">
    <property type="entry name" value="GRE"/>
</dbReference>
<comment type="caution">
    <text evidence="5">The sequence shown here is derived from an EMBL/GenBank/DDBJ whole genome shotgun (WGS) entry which is preliminary data.</text>
</comment>
<dbReference type="SUPFAM" id="SSF51998">
    <property type="entry name" value="PFL-like glycyl radical enzymes"/>
    <property type="match status" value="1"/>
</dbReference>
<dbReference type="PROSITE" id="PS51554">
    <property type="entry name" value="PFL"/>
    <property type="match status" value="1"/>
</dbReference>
<dbReference type="GO" id="GO:0005829">
    <property type="term" value="C:cytosol"/>
    <property type="evidence" value="ECO:0007669"/>
    <property type="project" value="TreeGrafter"/>
</dbReference>
<reference evidence="5" key="1">
    <citation type="journal article" date="2015" name="Nature">
        <title>Complex archaea that bridge the gap between prokaryotes and eukaryotes.</title>
        <authorList>
            <person name="Spang A."/>
            <person name="Saw J.H."/>
            <person name="Jorgensen S.L."/>
            <person name="Zaremba-Niedzwiedzka K."/>
            <person name="Martijn J."/>
            <person name="Lind A.E."/>
            <person name="van Eijk R."/>
            <person name="Schleper C."/>
            <person name="Guy L."/>
            <person name="Ettema T.J."/>
        </authorList>
    </citation>
    <scope>NUCLEOTIDE SEQUENCE</scope>
</reference>
<evidence type="ECO:0000256" key="1">
    <source>
        <dbReference type="ARBA" id="ARBA00022818"/>
    </source>
</evidence>
<dbReference type="InterPro" id="IPR004184">
    <property type="entry name" value="PFL_dom"/>
</dbReference>
<evidence type="ECO:0008006" key="6">
    <source>
        <dbReference type="Google" id="ProtNLM"/>
    </source>
</evidence>
<dbReference type="Pfam" id="PF02901">
    <property type="entry name" value="PFL-like"/>
    <property type="match status" value="1"/>
</dbReference>
<dbReference type="EMBL" id="LAZR01000039">
    <property type="protein sequence ID" value="KKO00651.1"/>
    <property type="molecule type" value="Genomic_DNA"/>
</dbReference>
<evidence type="ECO:0000259" key="3">
    <source>
        <dbReference type="PROSITE" id="PS51149"/>
    </source>
</evidence>
<organism evidence="5">
    <name type="scientific">marine sediment metagenome</name>
    <dbReference type="NCBI Taxonomy" id="412755"/>
    <lineage>
        <taxon>unclassified sequences</taxon>
        <taxon>metagenomes</taxon>
        <taxon>ecological metagenomes</taxon>
    </lineage>
</organism>
<keyword evidence="2" id="KW-0456">Lyase</keyword>
<proteinExistence type="predicted"/>
<dbReference type="AlphaFoldDB" id="A0A0F9V5X2"/>
<dbReference type="PROSITE" id="PS51149">
    <property type="entry name" value="GLY_RADICAL_2"/>
    <property type="match status" value="1"/>
</dbReference>
<gene>
    <name evidence="5" type="ORF">LCGC14_0124250</name>
</gene>
<sequence length="724" mass="79994">MTEQRQRTVRVPGLAEPLSLALPPDLEALREETLRIHKNDGPYWESPPAVVAAVAEAWQGYGRNEDRQLWCARRFAVRLAHIPLQLETGETIVGKPLVRGLSDADTAQIDRINSACGDIPFCPGGDAGHFHPNYEKILPLGVVGLLETIVACRDAAGDDEQKRIFYDACEMAMRGFQSFIRRVAAACRSKADDSAHWEETATICEKVAIDPPATFHEACQLMYFVLIASWVGEDHVMTCYGRMDRTLARFYEADVAAGRIGPQRAMELIAAMFIQLNRICPIGLADAVMVGGRDAAGRDTTNTLTYLCLAARRATWLRNPSLAIAWHEGVPDDLMEFAFKMLGSGIGCPAFFNDETISAGLQDHGVSVEDSHNYMNSTCVEIKTAGSSNIWVATEYVNCPKALLEAMRREVQGECPPAADLDQLEQRLRDIIQQQVSNTAKELDRTWNERAETWSMPFASCLIDDCLQRGLDHDRGGCRYNWAENSFVGLANLADGLAAIDELVYASGEMTLAELYAVCESNFEGREALRQRIVNDLPSYGNDDERVDAIARRWADFLCSTTEACEVAGHRYVPGFFCSQFHAWLGFDTPATPDGRLADKALANGAGAFQGRELSGPTASALSTTKWSHRKTLGGLVHNVRFSDSVFATAANRQAARGVIETYLQRGGFEIQVNVVSADTLRAAQERPEDYRDLLVRVAGYTNYFTSLLESLQEDVIARTEFTP</sequence>
<evidence type="ECO:0000313" key="5">
    <source>
        <dbReference type="EMBL" id="KKO00651.1"/>
    </source>
</evidence>
<dbReference type="InterPro" id="IPR001150">
    <property type="entry name" value="Gly_radical"/>
</dbReference>
<evidence type="ECO:0000256" key="2">
    <source>
        <dbReference type="ARBA" id="ARBA00023239"/>
    </source>
</evidence>
<dbReference type="GO" id="GO:0016829">
    <property type="term" value="F:lyase activity"/>
    <property type="evidence" value="ECO:0007669"/>
    <property type="project" value="UniProtKB-KW"/>
</dbReference>
<keyword evidence="1" id="KW-0556">Organic radical</keyword>
<protein>
    <recommendedName>
        <fullName evidence="6">PFL domain-containing protein</fullName>
    </recommendedName>
</protein>
<name>A0A0F9V5X2_9ZZZZ</name>
<dbReference type="PANTHER" id="PTHR43641:SF2">
    <property type="entry name" value="DEHYDRATASE YBIW-RELATED"/>
    <property type="match status" value="1"/>
</dbReference>
<dbReference type="Pfam" id="PF01228">
    <property type="entry name" value="Gly_radical"/>
    <property type="match status" value="1"/>
</dbReference>
<evidence type="ECO:0000259" key="4">
    <source>
        <dbReference type="PROSITE" id="PS51554"/>
    </source>
</evidence>
<dbReference type="Gene3D" id="3.20.70.20">
    <property type="match status" value="1"/>
</dbReference>
<feature type="domain" description="PFL" evidence="4">
    <location>
        <begin position="1"/>
        <end position="597"/>
    </location>
</feature>
<feature type="domain" description="Glycine radical" evidence="3">
    <location>
        <begin position="604"/>
        <end position="724"/>
    </location>
</feature>
<dbReference type="PANTHER" id="PTHR43641">
    <property type="entry name" value="FORMATE ACETYLTRANSFERASE 3-RELATED"/>
    <property type="match status" value="1"/>
</dbReference>
<accession>A0A0F9V5X2</accession>